<feature type="transmembrane region" description="Helical" evidence="1">
    <location>
        <begin position="51"/>
        <end position="75"/>
    </location>
</feature>
<protein>
    <recommendedName>
        <fullName evidence="4">Sulfotransferase domain-containing protein</fullName>
    </recommendedName>
</protein>
<dbReference type="OMA" id="PVHAREC"/>
<evidence type="ECO:0000313" key="2">
    <source>
        <dbReference type="EMBL" id="KAA8496309.1"/>
    </source>
</evidence>
<keyword evidence="3" id="KW-1185">Reference proteome</keyword>
<keyword evidence="1" id="KW-1133">Transmembrane helix</keyword>
<dbReference type="Proteomes" id="UP000324585">
    <property type="component" value="Unassembled WGS sequence"/>
</dbReference>
<keyword evidence="1" id="KW-0472">Membrane</keyword>
<accession>A0A5J4YXK0</accession>
<proteinExistence type="predicted"/>
<name>A0A5J4YXK0_PORPP</name>
<evidence type="ECO:0000256" key="1">
    <source>
        <dbReference type="SAM" id="Phobius"/>
    </source>
</evidence>
<gene>
    <name evidence="2" type="ORF">FVE85_0038</name>
</gene>
<organism evidence="2 3">
    <name type="scientific">Porphyridium purpureum</name>
    <name type="common">Red alga</name>
    <name type="synonym">Porphyridium cruentum</name>
    <dbReference type="NCBI Taxonomy" id="35688"/>
    <lineage>
        <taxon>Eukaryota</taxon>
        <taxon>Rhodophyta</taxon>
        <taxon>Bangiophyceae</taxon>
        <taxon>Porphyridiales</taxon>
        <taxon>Porphyridiaceae</taxon>
        <taxon>Porphyridium</taxon>
    </lineage>
</organism>
<dbReference type="AlphaFoldDB" id="A0A5J4YXK0"/>
<dbReference type="OrthoDB" id="4810at2759"/>
<sequence length="484" mass="53655">MATSTAVKPRAEDARLRRPVHARECGATQRLEATHMAGEQHVSVPQRVVRVALVAVLLLGIAAAVGVWTIFALGLGRYTATLSTGLFHTSDSGASTRHGAPHTSANAAADDSPVFGFVFSTGRCATAHLAAVFLDLARHQNAQSASRPQPFVTHQTEHNSMPTKLFVDRYYRQLVSLPRAAVASVSDQDGEIRTPDAIQGVKGGQGYEGESEKSFEAAALAFVRQNRLPFYLDQMRRHGPGVHTHIFTGHVPLAFGMADSLLEVLPGTVRIVRMRRDRIQLALSLMALGPASQDAWAHIDRKPGNERRQDNGSMRSDETSQLRWFASPHHAHVLLRPPLDVWRTQLNRFQKYLWYVDDTECRWQALLRRHAAAIASGRLRVLETSVEELEQISFRTAYARIAHFWGLSVGAEQDGDSSWNPALLAARHNSIQSKKRDKILSLQEVQDTAPAHLANETWLREMDDAYRLLVGACQISPTETLSWA</sequence>
<keyword evidence="1" id="KW-0812">Transmembrane</keyword>
<comment type="caution">
    <text evidence="2">The sequence shown here is derived from an EMBL/GenBank/DDBJ whole genome shotgun (WGS) entry which is preliminary data.</text>
</comment>
<evidence type="ECO:0000313" key="3">
    <source>
        <dbReference type="Proteomes" id="UP000324585"/>
    </source>
</evidence>
<evidence type="ECO:0008006" key="4">
    <source>
        <dbReference type="Google" id="ProtNLM"/>
    </source>
</evidence>
<reference evidence="3" key="1">
    <citation type="journal article" date="2019" name="Nat. Commun.">
        <title>Expansion of phycobilisome linker gene families in mesophilic red algae.</title>
        <authorList>
            <person name="Lee J."/>
            <person name="Kim D."/>
            <person name="Bhattacharya D."/>
            <person name="Yoon H.S."/>
        </authorList>
    </citation>
    <scope>NUCLEOTIDE SEQUENCE [LARGE SCALE GENOMIC DNA]</scope>
    <source>
        <strain evidence="3">CCMP 1328</strain>
    </source>
</reference>
<dbReference type="EMBL" id="VRMN01000002">
    <property type="protein sequence ID" value="KAA8496309.1"/>
    <property type="molecule type" value="Genomic_DNA"/>
</dbReference>